<feature type="domain" description="Alpha-2-macroglobulin MG3" evidence="2">
    <location>
        <begin position="368"/>
        <end position="433"/>
    </location>
</feature>
<sequence length="437" mass="46368">FLDSADLEAAQQAARSLPVGDRPEDPDALAERARDAEAAQEPEFALRLLAEALSVSDTPELWAQSARVGLAMADGGAQEAAGALQAATNAYLRSDDPALRARTLDLMALALERLGRGEAAVQALRLATGTAPDAGLEARLAQLEAQYGFRVIDHDIESDGPRPRICVRFSDPLVAAGTDYTGYLGIAADGLSVTPEGDRLCLAGVSHGTRYRLTLRAGLPAASGETLSRSVEIAAYVRDRPPTARFPGQGYVLPAHGEVALPIVGINLPEVALVLRRISDRNLVRTLREDLFAGPVPQYRQDIFESEISEVVWRGHATLGVELNSDVTTRLPLERQTGPLEPGVYALQARVPDTDPYDTPMATQWFVVSDLGITTLEGADGLHVFVRSLATTGPLEGVELTLISQANAILGAVYTDAAGRANFGPGLMQGTGSMECG</sequence>
<dbReference type="Pfam" id="PF11974">
    <property type="entry name" value="bMG3"/>
    <property type="match status" value="1"/>
</dbReference>
<dbReference type="InterPro" id="IPR051802">
    <property type="entry name" value="YfhM-like"/>
</dbReference>
<comment type="caution">
    <text evidence="4">The sequence shown here is derived from an EMBL/GenBank/DDBJ whole genome shotgun (WGS) entry which is preliminary data.</text>
</comment>
<evidence type="ECO:0000313" key="4">
    <source>
        <dbReference type="EMBL" id="KKL08659.1"/>
    </source>
</evidence>
<evidence type="ECO:0000259" key="2">
    <source>
        <dbReference type="Pfam" id="PF11974"/>
    </source>
</evidence>
<accession>A0A0F9AGH1</accession>
<feature type="compositionally biased region" description="Basic and acidic residues" evidence="1">
    <location>
        <begin position="21"/>
        <end position="36"/>
    </location>
</feature>
<protein>
    <submittedName>
        <fullName evidence="4">Uncharacterized protein</fullName>
    </submittedName>
</protein>
<dbReference type="PANTHER" id="PTHR40094">
    <property type="entry name" value="ALPHA-2-MACROGLOBULIN HOMOLOG"/>
    <property type="match status" value="1"/>
</dbReference>
<proteinExistence type="predicted"/>
<gene>
    <name evidence="4" type="ORF">LCGC14_2573660</name>
</gene>
<organism evidence="4">
    <name type="scientific">marine sediment metagenome</name>
    <dbReference type="NCBI Taxonomy" id="412755"/>
    <lineage>
        <taxon>unclassified sequences</taxon>
        <taxon>metagenomes</taxon>
        <taxon>ecological metagenomes</taxon>
    </lineage>
</organism>
<dbReference type="InterPro" id="IPR021868">
    <property type="entry name" value="Alpha_2_Macroglob_MG3"/>
</dbReference>
<dbReference type="EMBL" id="LAZR01042794">
    <property type="protein sequence ID" value="KKL08659.1"/>
    <property type="molecule type" value="Genomic_DNA"/>
</dbReference>
<dbReference type="Pfam" id="PF21142">
    <property type="entry name" value="A2M_bMG2"/>
    <property type="match status" value="1"/>
</dbReference>
<name>A0A0F9AGH1_9ZZZZ</name>
<dbReference type="SUPFAM" id="SSF48452">
    <property type="entry name" value="TPR-like"/>
    <property type="match status" value="1"/>
</dbReference>
<feature type="non-terminal residue" evidence="4">
    <location>
        <position position="1"/>
    </location>
</feature>
<dbReference type="PANTHER" id="PTHR40094:SF1">
    <property type="entry name" value="UBIQUITIN DOMAIN-CONTAINING PROTEIN"/>
    <property type="match status" value="1"/>
</dbReference>
<dbReference type="InterPro" id="IPR011990">
    <property type="entry name" value="TPR-like_helical_dom_sf"/>
</dbReference>
<evidence type="ECO:0000259" key="3">
    <source>
        <dbReference type="Pfam" id="PF21142"/>
    </source>
</evidence>
<reference evidence="4" key="1">
    <citation type="journal article" date="2015" name="Nature">
        <title>Complex archaea that bridge the gap between prokaryotes and eukaryotes.</title>
        <authorList>
            <person name="Spang A."/>
            <person name="Saw J.H."/>
            <person name="Jorgensen S.L."/>
            <person name="Zaremba-Niedzwiedzka K."/>
            <person name="Martijn J."/>
            <person name="Lind A.E."/>
            <person name="van Eijk R."/>
            <person name="Schleper C."/>
            <person name="Guy L."/>
            <person name="Ettema T.J."/>
        </authorList>
    </citation>
    <scope>NUCLEOTIDE SEQUENCE</scope>
</reference>
<dbReference type="AlphaFoldDB" id="A0A0F9AGH1"/>
<dbReference type="InterPro" id="IPR049120">
    <property type="entry name" value="A2M_bMG2"/>
</dbReference>
<dbReference type="GO" id="GO:0004866">
    <property type="term" value="F:endopeptidase inhibitor activity"/>
    <property type="evidence" value="ECO:0007669"/>
    <property type="project" value="TreeGrafter"/>
</dbReference>
<feature type="region of interest" description="Disordered" evidence="1">
    <location>
        <begin position="1"/>
        <end position="36"/>
    </location>
</feature>
<evidence type="ECO:0000256" key="1">
    <source>
        <dbReference type="SAM" id="MobiDB-lite"/>
    </source>
</evidence>
<feature type="domain" description="Alpha-2 macroglobulin MG2" evidence="3">
    <location>
        <begin position="246"/>
        <end position="346"/>
    </location>
</feature>